<evidence type="ECO:0000256" key="1">
    <source>
        <dbReference type="SAM" id="Phobius"/>
    </source>
</evidence>
<evidence type="ECO:0000313" key="2">
    <source>
        <dbReference type="EMBL" id="KAK9285274.1"/>
    </source>
</evidence>
<protein>
    <submittedName>
        <fullName evidence="2">Uncharacterized protein</fullName>
    </submittedName>
</protein>
<sequence>MDKKESMMIEINVGEQGSNESVDVDQQLVSCIRGKLLPKSPLPSRCCIFRIPISMRVLNENAFVPNVVSIGPFHSGKTNPGATEADQKKKKNLEAMERVKWWYLHSLLDRSPTGETNLDGFVKAIRDIEPDCRQCYAEQISLSSDEFVEMMVVDGCFIIELFRKFLCWHSGKEEDTWRVPIGEDDPVFNMSWTYFPLARDLLLLENQLPLQVLECLWNLTKTDDQQYTLPDQALYFFSSVSLTRSPHCNERCDNKHLLGLLRNSLLSSDIEETTNWSWEPIPCVTQLLQAGVKFKMGDQRDLLNIKFNNGVMEIPPILIQESTESVFRNLIAFEQCDHTCTNQITCYAEILDFLTDSSKDVDHFRRKGIMQGTRSTEDVAGIFNRLYNGTAMTSFFYGDLCQQVNEYYKAPWHKWKAILRRDYFNTPWAILSFSAAIVILGFTFTQTFFSILSYSNPPNQI</sequence>
<gene>
    <name evidence="2" type="ORF">L1049_024464</name>
</gene>
<dbReference type="PANTHER" id="PTHR31170">
    <property type="entry name" value="BNAC04G53230D PROTEIN"/>
    <property type="match status" value="1"/>
</dbReference>
<accession>A0AAP0S1K7</accession>
<dbReference type="InterPro" id="IPR004158">
    <property type="entry name" value="DUF247_pln"/>
</dbReference>
<organism evidence="2 3">
    <name type="scientific">Liquidambar formosana</name>
    <name type="common">Formosan gum</name>
    <dbReference type="NCBI Taxonomy" id="63359"/>
    <lineage>
        <taxon>Eukaryota</taxon>
        <taxon>Viridiplantae</taxon>
        <taxon>Streptophyta</taxon>
        <taxon>Embryophyta</taxon>
        <taxon>Tracheophyta</taxon>
        <taxon>Spermatophyta</taxon>
        <taxon>Magnoliopsida</taxon>
        <taxon>eudicotyledons</taxon>
        <taxon>Gunneridae</taxon>
        <taxon>Pentapetalae</taxon>
        <taxon>Saxifragales</taxon>
        <taxon>Altingiaceae</taxon>
        <taxon>Liquidambar</taxon>
    </lineage>
</organism>
<dbReference type="EMBL" id="JBBPBK010000005">
    <property type="protein sequence ID" value="KAK9285274.1"/>
    <property type="molecule type" value="Genomic_DNA"/>
</dbReference>
<comment type="caution">
    <text evidence="2">The sequence shown here is derived from an EMBL/GenBank/DDBJ whole genome shotgun (WGS) entry which is preliminary data.</text>
</comment>
<dbReference type="AlphaFoldDB" id="A0AAP0S1K7"/>
<feature type="transmembrane region" description="Helical" evidence="1">
    <location>
        <begin position="428"/>
        <end position="452"/>
    </location>
</feature>
<dbReference type="Pfam" id="PF03140">
    <property type="entry name" value="DUF247"/>
    <property type="match status" value="1"/>
</dbReference>
<name>A0AAP0S1K7_LIQFO</name>
<reference evidence="2 3" key="1">
    <citation type="journal article" date="2024" name="Plant J.">
        <title>Genome sequences and population genomics reveal climatic adaptation and genomic divergence between two closely related sweetgum species.</title>
        <authorList>
            <person name="Xu W.Q."/>
            <person name="Ren C.Q."/>
            <person name="Zhang X.Y."/>
            <person name="Comes H.P."/>
            <person name="Liu X.H."/>
            <person name="Li Y.G."/>
            <person name="Kettle C.J."/>
            <person name="Jalonen R."/>
            <person name="Gaisberger H."/>
            <person name="Ma Y.Z."/>
            <person name="Qiu Y.X."/>
        </authorList>
    </citation>
    <scope>NUCLEOTIDE SEQUENCE [LARGE SCALE GENOMIC DNA]</scope>
    <source>
        <strain evidence="2">Hangzhou</strain>
    </source>
</reference>
<dbReference type="Proteomes" id="UP001415857">
    <property type="component" value="Unassembled WGS sequence"/>
</dbReference>
<keyword evidence="1" id="KW-1133">Transmembrane helix</keyword>
<evidence type="ECO:0000313" key="3">
    <source>
        <dbReference type="Proteomes" id="UP001415857"/>
    </source>
</evidence>
<keyword evidence="3" id="KW-1185">Reference proteome</keyword>
<proteinExistence type="predicted"/>
<keyword evidence="1" id="KW-0812">Transmembrane</keyword>
<dbReference type="PANTHER" id="PTHR31170:SF17">
    <property type="match status" value="1"/>
</dbReference>
<keyword evidence="1" id="KW-0472">Membrane</keyword>